<evidence type="ECO:0000256" key="14">
    <source>
        <dbReference type="ARBA" id="ARBA00023310"/>
    </source>
</evidence>
<evidence type="ECO:0000256" key="16">
    <source>
        <dbReference type="ARBA" id="ARBA00054012"/>
    </source>
</evidence>
<evidence type="ECO:0000256" key="10">
    <source>
        <dbReference type="ARBA" id="ARBA00022990"/>
    </source>
</evidence>
<dbReference type="Pfam" id="PF10206">
    <property type="entry name" value="WRW"/>
    <property type="match status" value="1"/>
</dbReference>
<accession>A0A099YUY5</accession>
<feature type="non-terminal residue" evidence="20">
    <location>
        <position position="85"/>
    </location>
</feature>
<keyword evidence="11" id="KW-0406">Ion transport</keyword>
<feature type="transmembrane region" description="Helical" evidence="19">
    <location>
        <begin position="53"/>
        <end position="73"/>
    </location>
</feature>
<evidence type="ECO:0000256" key="15">
    <source>
        <dbReference type="ARBA" id="ARBA00032201"/>
    </source>
</evidence>
<evidence type="ECO:0000256" key="13">
    <source>
        <dbReference type="ARBA" id="ARBA00023136"/>
    </source>
</evidence>
<keyword evidence="10" id="KW-0007">Acetylation</keyword>
<keyword evidence="21" id="KW-1185">Reference proteome</keyword>
<keyword evidence="14" id="KW-0066">ATP synthesis</keyword>
<dbReference type="GO" id="GO:0045259">
    <property type="term" value="C:proton-transporting ATP synthase complex"/>
    <property type="evidence" value="ECO:0007669"/>
    <property type="project" value="UniProtKB-KW"/>
</dbReference>
<comment type="similarity">
    <text evidence="2">Belongs to the ATPase F chain family.</text>
</comment>
<evidence type="ECO:0000256" key="12">
    <source>
        <dbReference type="ARBA" id="ARBA00023128"/>
    </source>
</evidence>
<keyword evidence="4" id="KW-0138">CF(0)</keyword>
<evidence type="ECO:0000256" key="8">
    <source>
        <dbReference type="ARBA" id="ARBA00022792"/>
    </source>
</evidence>
<dbReference type="GO" id="GO:0042776">
    <property type="term" value="P:proton motive force-driven mitochondrial ATP synthesis"/>
    <property type="evidence" value="ECO:0007669"/>
    <property type="project" value="TreeGrafter"/>
</dbReference>
<dbReference type="GO" id="GO:0005743">
    <property type="term" value="C:mitochondrial inner membrane"/>
    <property type="evidence" value="ECO:0007669"/>
    <property type="project" value="UniProtKB-SubCell"/>
</dbReference>
<evidence type="ECO:0000313" key="21">
    <source>
        <dbReference type="Proteomes" id="UP000053641"/>
    </source>
</evidence>
<dbReference type="AlphaFoldDB" id="A0A099YUY5"/>
<keyword evidence="9 19" id="KW-1133">Transmembrane helix</keyword>
<dbReference type="EMBL" id="KL885229">
    <property type="protein sequence ID" value="KGL72808.1"/>
    <property type="molecule type" value="Genomic_DNA"/>
</dbReference>
<dbReference type="GO" id="GO:0046933">
    <property type="term" value="F:proton-transporting ATP synthase activity, rotational mechanism"/>
    <property type="evidence" value="ECO:0007669"/>
    <property type="project" value="TreeGrafter"/>
</dbReference>
<keyword evidence="12" id="KW-0496">Mitochondrion</keyword>
<dbReference type="Proteomes" id="UP000053641">
    <property type="component" value="Unassembled WGS sequence"/>
</dbReference>
<dbReference type="PANTHER" id="PTHR13080">
    <property type="entry name" value="ATP SYNTHASE F CHAIN, MITOCHONDRIAL-RELATED"/>
    <property type="match status" value="1"/>
</dbReference>
<feature type="non-terminal residue" evidence="20">
    <location>
        <position position="1"/>
    </location>
</feature>
<evidence type="ECO:0000256" key="3">
    <source>
        <dbReference type="ARBA" id="ARBA00022448"/>
    </source>
</evidence>
<dbReference type="InterPro" id="IPR019344">
    <property type="entry name" value="F1F0-ATPsyn_F_prd"/>
</dbReference>
<evidence type="ECO:0000256" key="7">
    <source>
        <dbReference type="ARBA" id="ARBA00022781"/>
    </source>
</evidence>
<dbReference type="STRING" id="94827.A0A099YUY5"/>
<evidence type="ECO:0000256" key="2">
    <source>
        <dbReference type="ARBA" id="ARBA00005895"/>
    </source>
</evidence>
<evidence type="ECO:0000256" key="17">
    <source>
        <dbReference type="ARBA" id="ARBA00064647"/>
    </source>
</evidence>
<evidence type="ECO:0000256" key="18">
    <source>
        <dbReference type="ARBA" id="ARBA00070733"/>
    </source>
</evidence>
<proteinExistence type="inferred from homology"/>
<keyword evidence="8" id="KW-0999">Mitochondrion inner membrane</keyword>
<evidence type="ECO:0000256" key="1">
    <source>
        <dbReference type="ARBA" id="ARBA00004434"/>
    </source>
</evidence>
<gene>
    <name evidence="20" type="ORF">N309_09943</name>
</gene>
<keyword evidence="6 19" id="KW-0812">Transmembrane</keyword>
<sequence length="85" mass="9684">AAPLKDTKLMDVKLGQLPSWLAMSDFTPGGIARAVRRGYDRYFNKYIDVKKGGVGGIAMVLAGYVVISYIWSYDHIKHDRHRKYH</sequence>
<keyword evidence="7" id="KW-0375">Hydrogen ion transport</keyword>
<keyword evidence="3" id="KW-0813">Transport</keyword>
<keyword evidence="13 19" id="KW-0472">Membrane</keyword>
<evidence type="ECO:0000256" key="4">
    <source>
        <dbReference type="ARBA" id="ARBA00022547"/>
    </source>
</evidence>
<name>A0A099YUY5_TINGU</name>
<comment type="subcellular location">
    <subcellularLocation>
        <location evidence="1">Mitochondrion inner membrane</location>
        <topology evidence="1">Single-pass membrane protein</topology>
    </subcellularLocation>
</comment>
<evidence type="ECO:0000313" key="20">
    <source>
        <dbReference type="EMBL" id="KGL72808.1"/>
    </source>
</evidence>
<evidence type="ECO:0000256" key="6">
    <source>
        <dbReference type="ARBA" id="ARBA00022692"/>
    </source>
</evidence>
<evidence type="ECO:0000256" key="11">
    <source>
        <dbReference type="ARBA" id="ARBA00023065"/>
    </source>
</evidence>
<comment type="subunit">
    <text evidence="17">Component of the ATP synthase complex composed at least of ATP5F1A/subunit alpha, ATP5F1B/subunit beta, ATP5MC1/subunit c (homooctomer), MT-ATP6/subunit a, MT-ATP8/subunit 8, ATP5ME/subunit e, ATP5MF/subunit f, ATP5MG/subunit g, ATP5MK/subunit k, ATP5MJ/subunit j, ATP5F1C/subunit gamma, ATP5F1D/subunit delta, ATP5F1E/subunit epsilon, ATP5PF/subunit F6, ATP5PB/subunit b, ATP5PD/subunit d, ATP5PO/subunit OSCP. ATP synthase complex consists of a soluble F(1) head domain (subunits alpha(3) and beta(3)) - the catalytic core - and a membrane F(0) domain - the membrane proton channel (subunits c, a, 8, e, f, g, k and j). These two domains are linked by a central stalk (subunits gamma, delta, and epsilon) rotating inside the F1 region and a stationary peripheral stalk (subunits F6, b, d, and OSCP).</text>
</comment>
<evidence type="ECO:0000256" key="9">
    <source>
        <dbReference type="ARBA" id="ARBA00022989"/>
    </source>
</evidence>
<keyword evidence="5" id="KW-0597">Phosphoprotein</keyword>
<protein>
    <recommendedName>
        <fullName evidence="18">ATP synthase F(0) complex subunit f, mitochondrial</fullName>
    </recommendedName>
    <alternativeName>
        <fullName evidence="15">ATP synthase membrane subunit f</fullName>
    </alternativeName>
</protein>
<organism evidence="20 21">
    <name type="scientific">Tinamus guttatus</name>
    <name type="common">White-throated tinamou</name>
    <dbReference type="NCBI Taxonomy" id="94827"/>
    <lineage>
        <taxon>Eukaryota</taxon>
        <taxon>Metazoa</taxon>
        <taxon>Chordata</taxon>
        <taxon>Craniata</taxon>
        <taxon>Vertebrata</taxon>
        <taxon>Euteleostomi</taxon>
        <taxon>Archelosauria</taxon>
        <taxon>Archosauria</taxon>
        <taxon>Dinosauria</taxon>
        <taxon>Saurischia</taxon>
        <taxon>Theropoda</taxon>
        <taxon>Coelurosauria</taxon>
        <taxon>Aves</taxon>
        <taxon>Palaeognathae</taxon>
        <taxon>Tinamiformes</taxon>
        <taxon>Tinamidae</taxon>
        <taxon>Tinamus</taxon>
    </lineage>
</organism>
<evidence type="ECO:0000256" key="5">
    <source>
        <dbReference type="ARBA" id="ARBA00022553"/>
    </source>
</evidence>
<evidence type="ECO:0000256" key="19">
    <source>
        <dbReference type="SAM" id="Phobius"/>
    </source>
</evidence>
<comment type="function">
    <text evidence="16">Subunit f, of the mitochondrial membrane ATP synthase complex (F(1)F(0) ATP synthase or Complex V) that produces ATP from ADP in the presence of a proton gradient across the membrane which is generated by electron transport complexes of the respiratory chain. ATP synthase complex consist of a soluble F(1) head domain - the catalytic core - and a membrane F(1) domain - the membrane proton channel. These two domains are linked by a central stalk rotating inside the F(1) region and a stationary peripheral stalk. During catalysis, ATP synthesis in the catalytic domain of F(1) is coupled via a rotary mechanism of the central stalk subunits to proton translocation. In vivo, can only synthesize ATP although its ATP hydrolase activity can be activated artificially in vitro. Part of the complex F(0) domain.</text>
</comment>
<dbReference type="PANTHER" id="PTHR13080:SF16">
    <property type="entry name" value="ATP SYNTHASE SUBUNIT F, MITOCHONDRIAL"/>
    <property type="match status" value="1"/>
</dbReference>
<reference evidence="20 21" key="1">
    <citation type="submission" date="2014-06" db="EMBL/GenBank/DDBJ databases">
        <title>Genome evolution of avian class.</title>
        <authorList>
            <person name="Zhang G."/>
            <person name="Li C."/>
        </authorList>
    </citation>
    <scope>NUCLEOTIDE SEQUENCE [LARGE SCALE GENOMIC DNA]</scope>
    <source>
        <strain evidence="20">BGI_N309</strain>
    </source>
</reference>